<gene>
    <name evidence="2" type="ORF">SEMRO_14_G010730.1</name>
</gene>
<feature type="region of interest" description="Disordered" evidence="1">
    <location>
        <begin position="752"/>
        <end position="851"/>
    </location>
</feature>
<accession>A0A9N8DCC7</accession>
<feature type="compositionally biased region" description="Low complexity" evidence="1">
    <location>
        <begin position="607"/>
        <end position="655"/>
    </location>
</feature>
<dbReference type="PANTHER" id="PTHR12460:SF40">
    <property type="entry name" value="REGULATION OF NUCLEAR PRE-MRNA DOMAIN-CONTAINING PROTEIN 2"/>
    <property type="match status" value="1"/>
</dbReference>
<keyword evidence="3" id="KW-1185">Reference proteome</keyword>
<protein>
    <submittedName>
        <fullName evidence="2">Uncharacterized protein</fullName>
    </submittedName>
</protein>
<feature type="compositionally biased region" description="Low complexity" evidence="1">
    <location>
        <begin position="759"/>
        <end position="791"/>
    </location>
</feature>
<feature type="region of interest" description="Disordered" evidence="1">
    <location>
        <begin position="1"/>
        <end position="46"/>
    </location>
</feature>
<dbReference type="GO" id="GO:0000993">
    <property type="term" value="F:RNA polymerase II complex binding"/>
    <property type="evidence" value="ECO:0007669"/>
    <property type="project" value="TreeGrafter"/>
</dbReference>
<feature type="compositionally biased region" description="Polar residues" evidence="1">
    <location>
        <begin position="516"/>
        <end position="606"/>
    </location>
</feature>
<feature type="region of interest" description="Disordered" evidence="1">
    <location>
        <begin position="401"/>
        <end position="431"/>
    </location>
</feature>
<feature type="compositionally biased region" description="Low complexity" evidence="1">
    <location>
        <begin position="728"/>
        <end position="739"/>
    </location>
</feature>
<feature type="region of interest" description="Disordered" evidence="1">
    <location>
        <begin position="713"/>
        <end position="739"/>
    </location>
</feature>
<evidence type="ECO:0000313" key="3">
    <source>
        <dbReference type="Proteomes" id="UP001153069"/>
    </source>
</evidence>
<dbReference type="GO" id="GO:0031124">
    <property type="term" value="P:mRNA 3'-end processing"/>
    <property type="evidence" value="ECO:0007669"/>
    <property type="project" value="TreeGrafter"/>
</dbReference>
<sequence length="1341" mass="140464">MSSFQFPQGPIEDEEEIDTGNPFAEEPEIDTGMAQEPAIDMGGSVADGFSSTFDFSTASSLTNYDTEQPPFDEEPEISMLDDAPRELRHNPSMRQQEPLVETVYDEDEISADGDRLPRHSLVDATLMKDATNVKSVQFQLSEAFDSIVEANSISEEGANSVDWSDVENRVMRQSIKSGARELLMLNLYDLVFWLFRWPRVAVSYCLSAMGCKRWWADDDNENDANKTTYPAVVQEMKVSAAQAANQAAAAGPQAMSTAKTTTTSAVTTTAVTAALAAGIAITAAVVMTRSNPGATDPVDYSRPDPLVCNGSIPEDYEVKTGITRLVMVNVTADEVLDNREGLENAMRDVYNNGTGGCDDEYERFMLENELVLAENITNDDDEDVPVTFTVWESEVSCNGCPDTNPIFDDGDDEQVDQDGSTLPDEEKDDTVNDRFNDFVTRMSPQIGETIDQGQPGPPRKTPIVYIDAIDPTNDKGDIVESQGTMPNELLKIPDKTTAVVDPNDIQDRDVVADDANNQAPSATTTNNQSPSATNTNNQAPSATTTNNQAPSATNNQAPSATGNQAPSATGNQAPSSTTNGNQSPSAAYSGPTTGANNNAPSSTANRAPSSVSGNAPGAPSAPATGSPSFVPSVVGSNNASPSNSANPAAARPSAVGPSAVAPSGNRGDLSPSASSPSSPSVPWSPSGLISPSLMLSNETTEGLLVFAAHPPSSAEVTISPNGWPISPPSSQTSSKQTLTPSVVTVLKTYTNTKSNPGIPTAASAQPPNAALPPSSNANGNANGNPNGLNPTRQPTTNPTVEPTQDPTPNPTEEPTPSPTEEPTDEPTPNPTEEPTLNPTLDPISAPTSSPTTTETVYVVLDRSNTNNPILENELVAAFTRAVNATVDIPNDQSVNDVLAISVQEQIQLPSETSTAIEYQLTSTLDEAVLDQMMSEPDRTDFLQTFTDSMENMQAIDLTDSLDEYFTVTDTYYTTFEGTSGGLINSHDLATAFTEAFNSLPLPEGSPSIIEAAAVGEIPLESGIAVEFTVSSNPSGISEQVLDSSNLAQIIQSISDSLSGGGAQAVEVLTTLDGVVVPETFYVTFDGTSGGLVDSHDLGTIFTEAVNSLPLQAGSPQVVGAIAVGEIPLESGIAVEFSVSSNPSGISEQVLDASHLAEIIQSITDSLSGSGAQAVDVLSTLDNIVVDDTFYVTFDGTSGGLVDSHDLAAAFTEAFNSLPLPEGSPSIIAATAVGEIPLESGIAVEFSVSSSPSGISEQVLDSSNLAQIIQSISDSLSGGGAQAVEVLTTLDGVVVPETFYVTFDGTSGGLVDSHDLGTIFTEAVNSLPLQQVLLRLLGHCCW</sequence>
<name>A0A9N8DCC7_9STRA</name>
<evidence type="ECO:0000313" key="2">
    <source>
        <dbReference type="EMBL" id="CAB9497119.1"/>
    </source>
</evidence>
<organism evidence="2 3">
    <name type="scientific">Seminavis robusta</name>
    <dbReference type="NCBI Taxonomy" id="568900"/>
    <lineage>
        <taxon>Eukaryota</taxon>
        <taxon>Sar</taxon>
        <taxon>Stramenopiles</taxon>
        <taxon>Ochrophyta</taxon>
        <taxon>Bacillariophyta</taxon>
        <taxon>Bacillariophyceae</taxon>
        <taxon>Bacillariophycidae</taxon>
        <taxon>Naviculales</taxon>
        <taxon>Naviculaceae</taxon>
        <taxon>Seminavis</taxon>
    </lineage>
</organism>
<feature type="region of interest" description="Disordered" evidence="1">
    <location>
        <begin position="516"/>
        <end position="684"/>
    </location>
</feature>
<feature type="compositionally biased region" description="Low complexity" evidence="1">
    <location>
        <begin position="670"/>
        <end position="684"/>
    </location>
</feature>
<feature type="compositionally biased region" description="Low complexity" evidence="1">
    <location>
        <begin position="832"/>
        <end position="851"/>
    </location>
</feature>
<evidence type="ECO:0000256" key="1">
    <source>
        <dbReference type="SAM" id="MobiDB-lite"/>
    </source>
</evidence>
<dbReference type="EMBL" id="CAICTM010000014">
    <property type="protein sequence ID" value="CAB9497119.1"/>
    <property type="molecule type" value="Genomic_DNA"/>
</dbReference>
<proteinExistence type="predicted"/>
<feature type="compositionally biased region" description="Pro residues" evidence="1">
    <location>
        <begin position="805"/>
        <end position="831"/>
    </location>
</feature>
<comment type="caution">
    <text evidence="2">The sequence shown here is derived from an EMBL/GenBank/DDBJ whole genome shotgun (WGS) entry which is preliminary data.</text>
</comment>
<dbReference type="PANTHER" id="PTHR12460">
    <property type="entry name" value="CYCLIN-DEPENDENT KINASE INHIBITOR-RELATED PROTEIN"/>
    <property type="match status" value="1"/>
</dbReference>
<reference evidence="2" key="1">
    <citation type="submission" date="2020-06" db="EMBL/GenBank/DDBJ databases">
        <authorList>
            <consortium name="Plant Systems Biology data submission"/>
        </authorList>
    </citation>
    <scope>NUCLEOTIDE SEQUENCE</scope>
    <source>
        <strain evidence="2">D6</strain>
    </source>
</reference>
<dbReference type="Proteomes" id="UP001153069">
    <property type="component" value="Unassembled WGS sequence"/>
</dbReference>